<accession>A0A7Z7BC89</accession>
<protein>
    <submittedName>
        <fullName evidence="6">CDP-4-dehydro-6-deoxyglucose reductase</fullName>
    </submittedName>
</protein>
<dbReference type="PROSITE" id="PS51384">
    <property type="entry name" value="FAD_FR"/>
    <property type="match status" value="1"/>
</dbReference>
<dbReference type="InterPro" id="IPR012675">
    <property type="entry name" value="Beta-grasp_dom_sf"/>
</dbReference>
<evidence type="ECO:0000256" key="3">
    <source>
        <dbReference type="ARBA" id="ARBA00034078"/>
    </source>
</evidence>
<dbReference type="InterPro" id="IPR008333">
    <property type="entry name" value="Cbr1-like_FAD-bd_dom"/>
</dbReference>
<organism evidence="6 7">
    <name type="scientific">Paraburkholderia steynii</name>
    <dbReference type="NCBI Taxonomy" id="1245441"/>
    <lineage>
        <taxon>Bacteria</taxon>
        <taxon>Pseudomonadati</taxon>
        <taxon>Pseudomonadota</taxon>
        <taxon>Betaproteobacteria</taxon>
        <taxon>Burkholderiales</taxon>
        <taxon>Burkholderiaceae</taxon>
        <taxon>Paraburkholderia</taxon>
    </lineage>
</organism>
<dbReference type="PROSITE" id="PS00197">
    <property type="entry name" value="2FE2S_FER_1"/>
    <property type="match status" value="1"/>
</dbReference>
<dbReference type="PANTHER" id="PTHR47354">
    <property type="entry name" value="NADH OXIDOREDUCTASE HCR"/>
    <property type="match status" value="1"/>
</dbReference>
<evidence type="ECO:0000256" key="2">
    <source>
        <dbReference type="ARBA" id="ARBA00022714"/>
    </source>
</evidence>
<feature type="domain" description="FAD-binding FR-type" evidence="5">
    <location>
        <begin position="100"/>
        <end position="202"/>
    </location>
</feature>
<dbReference type="EMBL" id="FNDI01000022">
    <property type="protein sequence ID" value="SDI69738.1"/>
    <property type="molecule type" value="Genomic_DNA"/>
</dbReference>
<dbReference type="RefSeq" id="WP_091785383.1">
    <property type="nucleotide sequence ID" value="NZ_FNDI01000022.1"/>
</dbReference>
<dbReference type="InterPro" id="IPR001041">
    <property type="entry name" value="2Fe-2S_ferredoxin-type"/>
</dbReference>
<dbReference type="PROSITE" id="PS51085">
    <property type="entry name" value="2FE2S_FER_2"/>
    <property type="match status" value="1"/>
</dbReference>
<dbReference type="SUPFAM" id="SSF52343">
    <property type="entry name" value="Ferredoxin reductase-like, C-terminal NADP-linked domain"/>
    <property type="match status" value="1"/>
</dbReference>
<keyword evidence="2" id="KW-0408">Iron</keyword>
<dbReference type="Gene3D" id="3.40.50.80">
    <property type="entry name" value="Nucleotide-binding domain of ferredoxin-NADP reductase (FNR) module"/>
    <property type="match status" value="1"/>
</dbReference>
<dbReference type="InterPro" id="IPR017927">
    <property type="entry name" value="FAD-bd_FR_type"/>
</dbReference>
<dbReference type="CDD" id="cd00207">
    <property type="entry name" value="fer2"/>
    <property type="match status" value="1"/>
</dbReference>
<dbReference type="InterPro" id="IPR001709">
    <property type="entry name" value="Flavoprot_Pyr_Nucl_cyt_Rdtase"/>
</dbReference>
<keyword evidence="2" id="KW-0411">Iron-sulfur</keyword>
<sequence length="336" mass="37473">MSFKVTLKPTGHSFEVDDGKTVLKAGMDAGLLFPYSCRAGGCATCRGKILEGQVDYGPIIPGVLPDSERKAGYALMCVAKPLTDLVVELKELDGISSVKAMTFPCRVASIERTAPDVMKVRLRIPMNYNIYFLPGQYIDVLLKDGQRRSYSIAVPPHHEDLTHLELHIRHSPGGVFTDHVFGSMAEGEMLRFEGPFGTFFLREDSDKPIVMLAGGTGFAPIKSIVEYMLSQNIRRPIKLYWGGRARRDIYMMELARDWARQHDHITFVPVLSNATEACEWDGRTGFVHQAVMEDLPDLSSHQVYACGTPLMVSAARKDFVERCNLPSSEFFADSFV</sequence>
<dbReference type="SUPFAM" id="SSF63380">
    <property type="entry name" value="Riboflavin synthase domain-like"/>
    <property type="match status" value="1"/>
</dbReference>
<dbReference type="Proteomes" id="UP000198900">
    <property type="component" value="Unassembled WGS sequence"/>
</dbReference>
<keyword evidence="2" id="KW-0479">Metal-binding</keyword>
<dbReference type="Pfam" id="PF00175">
    <property type="entry name" value="NAD_binding_1"/>
    <property type="match status" value="1"/>
</dbReference>
<dbReference type="CDD" id="cd06189">
    <property type="entry name" value="flavin_oxioreductase"/>
    <property type="match status" value="1"/>
</dbReference>
<dbReference type="InterPro" id="IPR017938">
    <property type="entry name" value="Riboflavin_synthase-like_b-brl"/>
</dbReference>
<dbReference type="SUPFAM" id="SSF54292">
    <property type="entry name" value="2Fe-2S ferredoxin-like"/>
    <property type="match status" value="1"/>
</dbReference>
<dbReference type="Gene3D" id="3.10.20.30">
    <property type="match status" value="1"/>
</dbReference>
<dbReference type="Gene3D" id="2.40.30.10">
    <property type="entry name" value="Translation factors"/>
    <property type="match status" value="1"/>
</dbReference>
<feature type="domain" description="2Fe-2S ferredoxin-type" evidence="4">
    <location>
        <begin position="3"/>
        <end position="93"/>
    </location>
</feature>
<name>A0A7Z7BC89_9BURK</name>
<dbReference type="InterPro" id="IPR001433">
    <property type="entry name" value="OxRdtase_FAD/NAD-bd"/>
</dbReference>
<dbReference type="Pfam" id="PF00111">
    <property type="entry name" value="Fer2"/>
    <property type="match status" value="1"/>
</dbReference>
<dbReference type="GO" id="GO:0051537">
    <property type="term" value="F:2 iron, 2 sulfur cluster binding"/>
    <property type="evidence" value="ECO:0007669"/>
    <property type="project" value="UniProtKB-KW"/>
</dbReference>
<dbReference type="AlphaFoldDB" id="A0A7Z7BC89"/>
<dbReference type="GO" id="GO:0016491">
    <property type="term" value="F:oxidoreductase activity"/>
    <property type="evidence" value="ECO:0007669"/>
    <property type="project" value="InterPro"/>
</dbReference>
<evidence type="ECO:0000259" key="5">
    <source>
        <dbReference type="PROSITE" id="PS51384"/>
    </source>
</evidence>
<dbReference type="InterPro" id="IPR050415">
    <property type="entry name" value="MRET"/>
</dbReference>
<dbReference type="PRINTS" id="PR00371">
    <property type="entry name" value="FPNCR"/>
</dbReference>
<dbReference type="InterPro" id="IPR006058">
    <property type="entry name" value="2Fe2S_fd_BS"/>
</dbReference>
<keyword evidence="7" id="KW-1185">Reference proteome</keyword>
<evidence type="ECO:0000313" key="6">
    <source>
        <dbReference type="EMBL" id="SDI69738.1"/>
    </source>
</evidence>
<reference evidence="6" key="1">
    <citation type="submission" date="2016-10" db="EMBL/GenBank/DDBJ databases">
        <authorList>
            <person name="Varghese N."/>
            <person name="Submissions S."/>
        </authorList>
    </citation>
    <scope>NUCLEOTIDE SEQUENCE [LARGE SCALE GENOMIC DNA]</scope>
    <source>
        <strain evidence="6">YR281</strain>
    </source>
</reference>
<proteinExistence type="predicted"/>
<dbReference type="PRINTS" id="PR00410">
    <property type="entry name" value="PHEHYDRXLASE"/>
</dbReference>
<dbReference type="PANTHER" id="PTHR47354:SF5">
    <property type="entry name" value="PROTEIN RFBI"/>
    <property type="match status" value="1"/>
</dbReference>
<comment type="cofactor">
    <cofactor evidence="3">
        <name>[2Fe-2S] cluster</name>
        <dbReference type="ChEBI" id="CHEBI:190135"/>
    </cofactor>
</comment>
<dbReference type="InterPro" id="IPR036010">
    <property type="entry name" value="2Fe-2S_ferredoxin-like_sf"/>
</dbReference>
<evidence type="ECO:0000256" key="1">
    <source>
        <dbReference type="ARBA" id="ARBA00001974"/>
    </source>
</evidence>
<dbReference type="Pfam" id="PF00970">
    <property type="entry name" value="FAD_binding_6"/>
    <property type="match status" value="1"/>
</dbReference>
<evidence type="ECO:0000259" key="4">
    <source>
        <dbReference type="PROSITE" id="PS51085"/>
    </source>
</evidence>
<gene>
    <name evidence="6" type="ORF">SAMN04487926_12213</name>
</gene>
<comment type="cofactor">
    <cofactor evidence="1">
        <name>FAD</name>
        <dbReference type="ChEBI" id="CHEBI:57692"/>
    </cofactor>
</comment>
<comment type="caution">
    <text evidence="6">The sequence shown here is derived from an EMBL/GenBank/DDBJ whole genome shotgun (WGS) entry which is preliminary data.</text>
</comment>
<keyword evidence="2" id="KW-0001">2Fe-2S</keyword>
<dbReference type="InterPro" id="IPR039261">
    <property type="entry name" value="FNR_nucleotide-bd"/>
</dbReference>
<evidence type="ECO:0000313" key="7">
    <source>
        <dbReference type="Proteomes" id="UP000198900"/>
    </source>
</evidence>